<sequence length="301" mass="32139">MWAASVSGGRSVLRLVVSVFEWLEAWPTRALVGHFVSPDTREGEQPGMAGHFVILETTRLIGGVCQKPPCRRSRGTQVIVVNVFAVFAVAVGHSGQGSTSPRLPWRAKNGAVAAVVSVPGWRSTSPGGTRDDRSRVRHSTCVPWLLRGRTVNEMDTQAQGACLPSRPGNVFCHICGRLLLHGDGHDRSLFHRSRANAGDGDVIGQRRMDDSAEHPDTIRCFGARLARDPVFAAATLAAAGLQGVAASAPATVPPGPPKPPIEEQAGPSELQDLIDEDIDLDLLWPGDRWAETTTSSPFGLG</sequence>
<dbReference type="Proteomes" id="UP000805193">
    <property type="component" value="Unassembled WGS sequence"/>
</dbReference>
<protein>
    <submittedName>
        <fullName evidence="1">Uncharacterized protein</fullName>
    </submittedName>
</protein>
<comment type="caution">
    <text evidence="1">The sequence shown here is derived from an EMBL/GenBank/DDBJ whole genome shotgun (WGS) entry which is preliminary data.</text>
</comment>
<proteinExistence type="predicted"/>
<accession>A0AC60QVG8</accession>
<reference evidence="1 2" key="1">
    <citation type="journal article" date="2020" name="Cell">
        <title>Large-Scale Comparative Analyses of Tick Genomes Elucidate Their Genetic Diversity and Vector Capacities.</title>
        <authorList>
            <consortium name="Tick Genome and Microbiome Consortium (TIGMIC)"/>
            <person name="Jia N."/>
            <person name="Wang J."/>
            <person name="Shi W."/>
            <person name="Du L."/>
            <person name="Sun Y."/>
            <person name="Zhan W."/>
            <person name="Jiang J.F."/>
            <person name="Wang Q."/>
            <person name="Zhang B."/>
            <person name="Ji P."/>
            <person name="Bell-Sakyi L."/>
            <person name="Cui X.M."/>
            <person name="Yuan T.T."/>
            <person name="Jiang B.G."/>
            <person name="Yang W.F."/>
            <person name="Lam T.T."/>
            <person name="Chang Q.C."/>
            <person name="Ding S.J."/>
            <person name="Wang X.J."/>
            <person name="Zhu J.G."/>
            <person name="Ruan X.D."/>
            <person name="Zhao L."/>
            <person name="Wei J.T."/>
            <person name="Ye R.Z."/>
            <person name="Que T.C."/>
            <person name="Du C.H."/>
            <person name="Zhou Y.H."/>
            <person name="Cheng J.X."/>
            <person name="Dai P.F."/>
            <person name="Guo W.B."/>
            <person name="Han X.H."/>
            <person name="Huang E.J."/>
            <person name="Li L.F."/>
            <person name="Wei W."/>
            <person name="Gao Y.C."/>
            <person name="Liu J.Z."/>
            <person name="Shao H.Z."/>
            <person name="Wang X."/>
            <person name="Wang C.C."/>
            <person name="Yang T.C."/>
            <person name="Huo Q.B."/>
            <person name="Li W."/>
            <person name="Chen H.Y."/>
            <person name="Chen S.E."/>
            <person name="Zhou L.G."/>
            <person name="Ni X.B."/>
            <person name="Tian J.H."/>
            <person name="Sheng Y."/>
            <person name="Liu T."/>
            <person name="Pan Y.S."/>
            <person name="Xia L.Y."/>
            <person name="Li J."/>
            <person name="Zhao F."/>
            <person name="Cao W.C."/>
        </authorList>
    </citation>
    <scope>NUCLEOTIDE SEQUENCE [LARGE SCALE GENOMIC DNA]</scope>
    <source>
        <strain evidence="1">Iper-2018</strain>
    </source>
</reference>
<gene>
    <name evidence="1" type="ORF">HPB47_014688</name>
</gene>
<evidence type="ECO:0000313" key="2">
    <source>
        <dbReference type="Proteomes" id="UP000805193"/>
    </source>
</evidence>
<name>A0AC60QVG8_IXOPE</name>
<organism evidence="1 2">
    <name type="scientific">Ixodes persulcatus</name>
    <name type="common">Taiga tick</name>
    <dbReference type="NCBI Taxonomy" id="34615"/>
    <lineage>
        <taxon>Eukaryota</taxon>
        <taxon>Metazoa</taxon>
        <taxon>Ecdysozoa</taxon>
        <taxon>Arthropoda</taxon>
        <taxon>Chelicerata</taxon>
        <taxon>Arachnida</taxon>
        <taxon>Acari</taxon>
        <taxon>Parasitiformes</taxon>
        <taxon>Ixodida</taxon>
        <taxon>Ixodoidea</taxon>
        <taxon>Ixodidae</taxon>
        <taxon>Ixodinae</taxon>
        <taxon>Ixodes</taxon>
    </lineage>
</organism>
<evidence type="ECO:0000313" key="1">
    <source>
        <dbReference type="EMBL" id="KAG0443637.1"/>
    </source>
</evidence>
<dbReference type="EMBL" id="JABSTQ010003094">
    <property type="protein sequence ID" value="KAG0443637.1"/>
    <property type="molecule type" value="Genomic_DNA"/>
</dbReference>
<keyword evidence="2" id="KW-1185">Reference proteome</keyword>